<proteinExistence type="predicted"/>
<name>A0A1Q9DUB6_SYMMI</name>
<accession>A0A1Q9DUB6</accession>
<evidence type="ECO:0000313" key="2">
    <source>
        <dbReference type="EMBL" id="OLP98773.1"/>
    </source>
</evidence>
<gene>
    <name evidence="2" type="ORF">AK812_SmicGene18728</name>
</gene>
<keyword evidence="3" id="KW-1185">Reference proteome</keyword>
<dbReference type="Proteomes" id="UP000186817">
    <property type="component" value="Unassembled WGS sequence"/>
</dbReference>
<sequence length="240" mass="26467">MTGPPLCGFFMRGLAGVGYSAVVQQFVEQIKQYTEQWEVRKPCSYLVLASEVQAELRALVDDQMREELANLKLLFDEVKGGKGKKGKKGGAVKVKVAGRATGDGQTLRGQELQLWTWQGAIKEVGMITNREAMQRSPQYTYCPPPSAQMIRSLLLYGPKGSMPELRSIGLSGLRVSHWERIDCELTDGHTTVLVLVVGGGDHVDEEKDENADNVDDDEDEHDEQEDGANGNDGDHHPSCH</sequence>
<dbReference type="AlphaFoldDB" id="A0A1Q9DUB6"/>
<reference evidence="2 3" key="1">
    <citation type="submission" date="2016-02" db="EMBL/GenBank/DDBJ databases">
        <title>Genome analysis of coral dinoflagellate symbionts highlights evolutionary adaptations to a symbiotic lifestyle.</title>
        <authorList>
            <person name="Aranda M."/>
            <person name="Li Y."/>
            <person name="Liew Y.J."/>
            <person name="Baumgarten S."/>
            <person name="Simakov O."/>
            <person name="Wilson M."/>
            <person name="Piel J."/>
            <person name="Ashoor H."/>
            <person name="Bougouffa S."/>
            <person name="Bajic V.B."/>
            <person name="Ryu T."/>
            <person name="Ravasi T."/>
            <person name="Bayer T."/>
            <person name="Micklem G."/>
            <person name="Kim H."/>
            <person name="Bhak J."/>
            <person name="Lajeunesse T.C."/>
            <person name="Voolstra C.R."/>
        </authorList>
    </citation>
    <scope>NUCLEOTIDE SEQUENCE [LARGE SCALE GENOMIC DNA]</scope>
    <source>
        <strain evidence="2 3">CCMP2467</strain>
    </source>
</reference>
<feature type="compositionally biased region" description="Acidic residues" evidence="1">
    <location>
        <begin position="206"/>
        <end position="226"/>
    </location>
</feature>
<dbReference type="OrthoDB" id="3046016at2759"/>
<dbReference type="EMBL" id="LSRX01000386">
    <property type="protein sequence ID" value="OLP98773.1"/>
    <property type="molecule type" value="Genomic_DNA"/>
</dbReference>
<feature type="region of interest" description="Disordered" evidence="1">
    <location>
        <begin position="200"/>
        <end position="240"/>
    </location>
</feature>
<protein>
    <submittedName>
        <fullName evidence="2">Uncharacterized protein</fullName>
    </submittedName>
</protein>
<comment type="caution">
    <text evidence="2">The sequence shown here is derived from an EMBL/GenBank/DDBJ whole genome shotgun (WGS) entry which is preliminary data.</text>
</comment>
<evidence type="ECO:0000256" key="1">
    <source>
        <dbReference type="SAM" id="MobiDB-lite"/>
    </source>
</evidence>
<evidence type="ECO:0000313" key="3">
    <source>
        <dbReference type="Proteomes" id="UP000186817"/>
    </source>
</evidence>
<organism evidence="2 3">
    <name type="scientific">Symbiodinium microadriaticum</name>
    <name type="common">Dinoflagellate</name>
    <name type="synonym">Zooxanthella microadriatica</name>
    <dbReference type="NCBI Taxonomy" id="2951"/>
    <lineage>
        <taxon>Eukaryota</taxon>
        <taxon>Sar</taxon>
        <taxon>Alveolata</taxon>
        <taxon>Dinophyceae</taxon>
        <taxon>Suessiales</taxon>
        <taxon>Symbiodiniaceae</taxon>
        <taxon>Symbiodinium</taxon>
    </lineage>
</organism>